<dbReference type="STRING" id="530584.SAMN05421630_11043"/>
<evidence type="ECO:0000256" key="1">
    <source>
        <dbReference type="SAM" id="MobiDB-lite"/>
    </source>
</evidence>
<gene>
    <name evidence="2" type="ORF">SAMN05421630_11043</name>
</gene>
<evidence type="ECO:0000313" key="2">
    <source>
        <dbReference type="EMBL" id="SDD57872.1"/>
    </source>
</evidence>
<accession>A0A1G6VW64</accession>
<dbReference type="EMBL" id="FMZE01000010">
    <property type="protein sequence ID" value="SDD57872.1"/>
    <property type="molecule type" value="Genomic_DNA"/>
</dbReference>
<organism evidence="2 3">
    <name type="scientific">Prauserella marina</name>
    <dbReference type="NCBI Taxonomy" id="530584"/>
    <lineage>
        <taxon>Bacteria</taxon>
        <taxon>Bacillati</taxon>
        <taxon>Actinomycetota</taxon>
        <taxon>Actinomycetes</taxon>
        <taxon>Pseudonocardiales</taxon>
        <taxon>Pseudonocardiaceae</taxon>
        <taxon>Prauserella</taxon>
    </lineage>
</organism>
<dbReference type="AlphaFoldDB" id="A0A1G6VW64"/>
<proteinExistence type="predicted"/>
<name>A0A1G6VW64_9PSEU</name>
<feature type="compositionally biased region" description="Low complexity" evidence="1">
    <location>
        <begin position="40"/>
        <end position="49"/>
    </location>
</feature>
<reference evidence="2 3" key="1">
    <citation type="submission" date="2016-10" db="EMBL/GenBank/DDBJ databases">
        <authorList>
            <person name="de Groot N.N."/>
        </authorList>
    </citation>
    <scope>NUCLEOTIDE SEQUENCE [LARGE SCALE GENOMIC DNA]</scope>
    <source>
        <strain evidence="2 3">CGMCC 4.5506</strain>
    </source>
</reference>
<evidence type="ECO:0000313" key="3">
    <source>
        <dbReference type="Proteomes" id="UP000199494"/>
    </source>
</evidence>
<dbReference type="Proteomes" id="UP000199494">
    <property type="component" value="Unassembled WGS sequence"/>
</dbReference>
<protein>
    <submittedName>
        <fullName evidence="2">Uncharacterized protein</fullName>
    </submittedName>
</protein>
<sequence length="66" mass="7466">MLTMFPFEREEIKRSVVTDLLEHKNEMRIRRLVIADTANPANPAAAPTTRASGTKLIEHMPSPRAH</sequence>
<keyword evidence="3" id="KW-1185">Reference proteome</keyword>
<feature type="region of interest" description="Disordered" evidence="1">
    <location>
        <begin position="40"/>
        <end position="66"/>
    </location>
</feature>